<evidence type="ECO:0000256" key="3">
    <source>
        <dbReference type="ARBA" id="ARBA00022448"/>
    </source>
</evidence>
<feature type="transmembrane region" description="Helical" evidence="8">
    <location>
        <begin position="165"/>
        <end position="185"/>
    </location>
</feature>
<evidence type="ECO:0000256" key="7">
    <source>
        <dbReference type="ARBA" id="ARBA00023136"/>
    </source>
</evidence>
<evidence type="ECO:0000256" key="8">
    <source>
        <dbReference type="SAM" id="Phobius"/>
    </source>
</evidence>
<dbReference type="PIRSF" id="PIRSF006060">
    <property type="entry name" value="AA_transporter"/>
    <property type="match status" value="1"/>
</dbReference>
<feature type="transmembrane region" description="Helical" evidence="8">
    <location>
        <begin position="83"/>
        <end position="105"/>
    </location>
</feature>
<reference evidence="9 11" key="2">
    <citation type="submission" date="2018-11" db="EMBL/GenBank/DDBJ databases">
        <authorList>
            <consortium name="Pathogen Informatics"/>
        </authorList>
    </citation>
    <scope>NUCLEOTIDE SEQUENCE [LARGE SCALE GENOMIC DNA]</scope>
</reference>
<feature type="transmembrane region" description="Helical" evidence="8">
    <location>
        <begin position="21"/>
        <end position="41"/>
    </location>
</feature>
<comment type="subcellular location">
    <subcellularLocation>
        <location evidence="1">Cell membrane</location>
        <topology evidence="1">Multi-pass membrane protein</topology>
    </subcellularLocation>
</comment>
<dbReference type="PANTHER" id="PTHR11785:SF528">
    <property type="entry name" value="AMINO ACID TRANSPORTER PROTEIN JHI-21"/>
    <property type="match status" value="1"/>
</dbReference>
<organism evidence="10 12">
    <name type="scientific">Dracunculus medinensis</name>
    <name type="common">Guinea worm</name>
    <dbReference type="NCBI Taxonomy" id="318479"/>
    <lineage>
        <taxon>Eukaryota</taxon>
        <taxon>Metazoa</taxon>
        <taxon>Ecdysozoa</taxon>
        <taxon>Nematoda</taxon>
        <taxon>Chromadorea</taxon>
        <taxon>Rhabditida</taxon>
        <taxon>Spirurina</taxon>
        <taxon>Dracunculoidea</taxon>
        <taxon>Dracunculidae</taxon>
        <taxon>Dracunculus</taxon>
    </lineage>
</organism>
<feature type="transmembrane region" description="Helical" evidence="8">
    <location>
        <begin position="398"/>
        <end position="417"/>
    </location>
</feature>
<dbReference type="OrthoDB" id="3257095at2759"/>
<feature type="transmembrane region" description="Helical" evidence="8">
    <location>
        <begin position="294"/>
        <end position="316"/>
    </location>
</feature>
<dbReference type="PANTHER" id="PTHR11785">
    <property type="entry name" value="AMINO ACID TRANSPORTER"/>
    <property type="match status" value="1"/>
</dbReference>
<keyword evidence="6 8" id="KW-1133">Transmembrane helix</keyword>
<feature type="transmembrane region" description="Helical" evidence="8">
    <location>
        <begin position="328"/>
        <end position="352"/>
    </location>
</feature>
<dbReference type="AlphaFoldDB" id="A0A158Q6I1"/>
<evidence type="ECO:0000256" key="4">
    <source>
        <dbReference type="ARBA" id="ARBA00022475"/>
    </source>
</evidence>
<dbReference type="STRING" id="318479.A0A158Q6I1"/>
<dbReference type="Proteomes" id="UP000274756">
    <property type="component" value="Unassembled WGS sequence"/>
</dbReference>
<evidence type="ECO:0000256" key="2">
    <source>
        <dbReference type="ARBA" id="ARBA00007040"/>
    </source>
</evidence>
<dbReference type="GO" id="GO:0005886">
    <property type="term" value="C:plasma membrane"/>
    <property type="evidence" value="ECO:0007669"/>
    <property type="project" value="UniProtKB-SubCell"/>
</dbReference>
<dbReference type="Pfam" id="PF13520">
    <property type="entry name" value="AA_permease_2"/>
    <property type="match status" value="1"/>
</dbReference>
<dbReference type="FunFam" id="1.20.1740.10:FF:000003">
    <property type="entry name" value="Y+L amino acid transporter 1 isoform X1"/>
    <property type="match status" value="1"/>
</dbReference>
<reference evidence="12" key="1">
    <citation type="submission" date="2016-04" db="UniProtKB">
        <authorList>
            <consortium name="WormBaseParasite"/>
        </authorList>
    </citation>
    <scope>IDENTIFICATION</scope>
</reference>
<evidence type="ECO:0000313" key="10">
    <source>
        <dbReference type="Proteomes" id="UP000038040"/>
    </source>
</evidence>
<dbReference type="InterPro" id="IPR050598">
    <property type="entry name" value="AminoAcid_Transporter"/>
</dbReference>
<feature type="transmembrane region" description="Helical" evidence="8">
    <location>
        <begin position="239"/>
        <end position="264"/>
    </location>
</feature>
<evidence type="ECO:0000256" key="6">
    <source>
        <dbReference type="ARBA" id="ARBA00022989"/>
    </source>
</evidence>
<dbReference type="InterPro" id="IPR002293">
    <property type="entry name" value="AA/rel_permease1"/>
</dbReference>
<feature type="transmembrane region" description="Helical" evidence="8">
    <location>
        <begin position="205"/>
        <end position="227"/>
    </location>
</feature>
<evidence type="ECO:0000256" key="1">
    <source>
        <dbReference type="ARBA" id="ARBA00004651"/>
    </source>
</evidence>
<sequence length="459" mass="50330">MSQSSKSAAQSADRGVRLKQQISIFEACGIIVGIIVGSGVLNETGSVGSALIVWVLCGMYALLGALCYAELGTTIPKSGGDYAYIYEAFGPLPSFLFLWIALIIVNPASNAVLALTFAHYATKPFFKHCDPSDFAVRSLAACTITLLTAINCYSVKWSTRVQSIFTAGKIAALVVIIFAGIFWLLRGNTENFEVSELFYGTKFEIGQLVLAFYSGAFSYSGWNYLNYVTEELKDPYRNLPMAILISIPVVMFIFVFVNIAYFAVIPVDEIMESATIAITFADYVLGPLSKVMPFFVAISCIGGLNGSIFTSSRIFFVGARAKQLPEVLAMINIDYLTPMPALITLGILSVLMLVSSDIFVLINYLSFAEIGIISLSISGLIKMRFTRKDLERPIKLHLAFPVIFLLLCILLLTLPFLSQPTELFIGVGIILCGIPFYFLTKWDKPQKLSNFSGTFCISI</sequence>
<evidence type="ECO:0000256" key="5">
    <source>
        <dbReference type="ARBA" id="ARBA00022692"/>
    </source>
</evidence>
<feature type="transmembrane region" description="Helical" evidence="8">
    <location>
        <begin position="134"/>
        <end position="153"/>
    </location>
</feature>
<dbReference type="WBParaSite" id="DME_0001015201-mRNA-1">
    <property type="protein sequence ID" value="DME_0001015201-mRNA-1"/>
    <property type="gene ID" value="DME_0001015201"/>
</dbReference>
<proteinExistence type="inferred from homology"/>
<feature type="transmembrane region" description="Helical" evidence="8">
    <location>
        <begin position="358"/>
        <end position="377"/>
    </location>
</feature>
<accession>A0A158Q6I1</accession>
<keyword evidence="5 8" id="KW-0812">Transmembrane</keyword>
<evidence type="ECO:0000313" key="9">
    <source>
        <dbReference type="EMBL" id="VDN53695.1"/>
    </source>
</evidence>
<dbReference type="EMBL" id="UYYG01000165">
    <property type="protein sequence ID" value="VDN53695.1"/>
    <property type="molecule type" value="Genomic_DNA"/>
</dbReference>
<feature type="transmembrane region" description="Helical" evidence="8">
    <location>
        <begin position="47"/>
        <end position="71"/>
    </location>
</feature>
<dbReference type="Proteomes" id="UP000038040">
    <property type="component" value="Unplaced"/>
</dbReference>
<dbReference type="Gene3D" id="1.20.1740.10">
    <property type="entry name" value="Amino acid/polyamine transporter I"/>
    <property type="match status" value="1"/>
</dbReference>
<gene>
    <name evidence="9" type="ORF">DME_LOCUS3668</name>
</gene>
<dbReference type="GO" id="GO:0015179">
    <property type="term" value="F:L-amino acid transmembrane transporter activity"/>
    <property type="evidence" value="ECO:0007669"/>
    <property type="project" value="TreeGrafter"/>
</dbReference>
<name>A0A158Q6I1_DRAME</name>
<comment type="similarity">
    <text evidence="2">Belongs to the amino acid-polyamine-organocation (APC) superfamily. L-type amino acid transporter (LAT) (TC 2.A.3.8) family.</text>
</comment>
<evidence type="ECO:0000313" key="12">
    <source>
        <dbReference type="WBParaSite" id="DME_0001015201-mRNA-1"/>
    </source>
</evidence>
<keyword evidence="4" id="KW-1003">Cell membrane</keyword>
<protein>
    <submittedName>
        <fullName evidence="12">Amino acid transporter</fullName>
    </submittedName>
</protein>
<keyword evidence="11" id="KW-1185">Reference proteome</keyword>
<keyword evidence="7 8" id="KW-0472">Membrane</keyword>
<keyword evidence="3" id="KW-0813">Transport</keyword>
<feature type="transmembrane region" description="Helical" evidence="8">
    <location>
        <begin position="423"/>
        <end position="440"/>
    </location>
</feature>
<evidence type="ECO:0000313" key="11">
    <source>
        <dbReference type="Proteomes" id="UP000274756"/>
    </source>
</evidence>